<keyword evidence="5 9" id="KW-0375">Hydrogen ion transport</keyword>
<evidence type="ECO:0000256" key="6">
    <source>
        <dbReference type="ARBA" id="ARBA00022989"/>
    </source>
</evidence>
<dbReference type="InterPro" id="IPR026028">
    <property type="entry name" value="V-type_ATPase_116kDa_su_euka"/>
</dbReference>
<dbReference type="EMBL" id="GL945438">
    <property type="protein sequence ID" value="EGO21822.1"/>
    <property type="molecule type" value="Genomic_DNA"/>
</dbReference>
<dbReference type="PIRSF" id="PIRSF001293">
    <property type="entry name" value="ATP6V0A1"/>
    <property type="match status" value="1"/>
</dbReference>
<sequence length="869" mass="99014">MGDEYPTLFRSEQMSLVQLYVPTEVAHDTTAELGERGNVQFKDLNPNVTPFQRSFVGEIRRIEDMARRVRFFSSQIEMEKDVIPIRPLYDCAPLITVGPRAAQTMDELNVTLAEHESRLLRMNDSYKNFSEKTKELVEARHVLRETAVFFQRAEDQHADIRTSYDDSSAPLLQHDDSENQYSAPVQFDLEFVAGTIDRTRISTFERVLWRVLRGNLYMNHTDIAEPFLDPATGAETRKNVFIIFAHGEVLLAKIRKVAESMGATIYPIDANADKRSDSLREVTARLEDLQTVLYNTGMNRRSQLVTIGESLASWQDVVKKEKLIYETMNLFNYDVRRKTLVAEGWCPTRDITEIQMALRRATEDSGTSVVPILQELRTNKASPTYNRTNKFTEGFQSIMDSYGIASYQEVNPGLFAVITFPFLFAVMFGDIGHGFIIFLAALYMIIKERQWAKADLGEIIGQFFYGRYIILMMGLFSMYTGLMYNDIFSKSLHIWHSGWDFPEGNGTVVAVSNGHVYPFGLDPGWHGADNGLVFTNSYKMKMSVVLGVIHMTFALCLQVPNHIRFKRSFDIVTNFIPQMIFLQSIFGYLVVCILYKWSIDWSTRSTEPPSLLNMLIAMFLSPGTIDPQTQLYPGQGFIQVVLVLLAMICVPWMLCMKPYLQWKEMKKIQGQGYVGLGQHDGMPRDSSDDVLEGEEEGNGRAVVEEMDEEHEHHDFGEVVIHQVIHTIEFCLGCISHTASYLRLWALSLAHAQLSEVLWDMTLAGFLEPSGITGIIALVVMVVFWFSLTVFILCVMEGLSAFLHAVRLHWVEANSKHYEGGGYVSDTLQRPVRGFFDTNIFERGIRMLMVYPLIQAFTPLSFAKLDEKDS</sequence>
<feature type="transmembrane region" description="Helical" evidence="9">
    <location>
        <begin position="636"/>
        <end position="656"/>
    </location>
</feature>
<name>F8P5D5_SERL9</name>
<feature type="transmembrane region" description="Helical" evidence="9">
    <location>
        <begin position="771"/>
        <end position="794"/>
    </location>
</feature>
<keyword evidence="10" id="KW-0175">Coiled coil</keyword>
<dbReference type="InterPro" id="IPR002490">
    <property type="entry name" value="V-ATPase_116kDa_su"/>
</dbReference>
<dbReference type="PANTHER" id="PTHR11629:SF63">
    <property type="entry name" value="V-TYPE PROTON ATPASE SUBUNIT A"/>
    <property type="match status" value="1"/>
</dbReference>
<comment type="function">
    <text evidence="9">Essential component of the vacuolar proton pump (V-ATPase), a multimeric enzyme that catalyzes the translocation of protons across the membranes. Required for assembly and activity of the V-ATPase.</text>
</comment>
<dbReference type="GO" id="GO:0046961">
    <property type="term" value="F:proton-transporting ATPase activity, rotational mechanism"/>
    <property type="evidence" value="ECO:0007669"/>
    <property type="project" value="InterPro"/>
</dbReference>
<comment type="subcellular location">
    <subcellularLocation>
        <location evidence="1">Membrane</location>
        <topology evidence="1">Multi-pass membrane protein</topology>
    </subcellularLocation>
</comment>
<evidence type="ECO:0000256" key="7">
    <source>
        <dbReference type="ARBA" id="ARBA00023065"/>
    </source>
</evidence>
<dbReference type="GO" id="GO:0007035">
    <property type="term" value="P:vacuolar acidification"/>
    <property type="evidence" value="ECO:0007669"/>
    <property type="project" value="TreeGrafter"/>
</dbReference>
<keyword evidence="4 9" id="KW-0812">Transmembrane</keyword>
<evidence type="ECO:0000256" key="1">
    <source>
        <dbReference type="ARBA" id="ARBA00004141"/>
    </source>
</evidence>
<feature type="transmembrane region" description="Helical" evidence="9">
    <location>
        <begin position="580"/>
        <end position="599"/>
    </location>
</feature>
<feature type="coiled-coil region" evidence="10">
    <location>
        <begin position="105"/>
        <end position="132"/>
    </location>
</feature>
<dbReference type="PANTHER" id="PTHR11629">
    <property type="entry name" value="VACUOLAR PROTON ATPASES"/>
    <property type="match status" value="1"/>
</dbReference>
<evidence type="ECO:0000256" key="4">
    <source>
        <dbReference type="ARBA" id="ARBA00022692"/>
    </source>
</evidence>
<evidence type="ECO:0000256" key="10">
    <source>
        <dbReference type="SAM" id="Coils"/>
    </source>
</evidence>
<dbReference type="GeneID" id="18809959"/>
<keyword evidence="7 9" id="KW-0406">Ion transport</keyword>
<feature type="transmembrane region" description="Helical" evidence="9">
    <location>
        <begin position="464"/>
        <end position="484"/>
    </location>
</feature>
<evidence type="ECO:0000313" key="11">
    <source>
        <dbReference type="EMBL" id="EGO21822.1"/>
    </source>
</evidence>
<gene>
    <name evidence="11" type="ORF">SERLADRAFT_363007</name>
</gene>
<evidence type="ECO:0000256" key="5">
    <source>
        <dbReference type="ARBA" id="ARBA00022781"/>
    </source>
</evidence>
<feature type="transmembrane region" description="Helical" evidence="9">
    <location>
        <begin position="542"/>
        <end position="559"/>
    </location>
</feature>
<protein>
    <recommendedName>
        <fullName evidence="9">V-type proton ATPase subunit a</fullName>
    </recommendedName>
</protein>
<dbReference type="OrthoDB" id="10264220at2759"/>
<dbReference type="RefSeq" id="XP_007321608.1">
    <property type="nucleotide sequence ID" value="XM_007321546.1"/>
</dbReference>
<dbReference type="KEGG" id="sla:SERLADRAFT_363007"/>
<proteinExistence type="inferred from homology"/>
<organism>
    <name type="scientific">Serpula lacrymans var. lacrymans (strain S7.9)</name>
    <name type="common">Dry rot fungus</name>
    <dbReference type="NCBI Taxonomy" id="578457"/>
    <lineage>
        <taxon>Eukaryota</taxon>
        <taxon>Fungi</taxon>
        <taxon>Dikarya</taxon>
        <taxon>Basidiomycota</taxon>
        <taxon>Agaricomycotina</taxon>
        <taxon>Agaricomycetes</taxon>
        <taxon>Agaricomycetidae</taxon>
        <taxon>Boletales</taxon>
        <taxon>Coniophorineae</taxon>
        <taxon>Serpulaceae</taxon>
        <taxon>Serpula</taxon>
    </lineage>
</organism>
<keyword evidence="6 9" id="KW-1133">Transmembrane helix</keyword>
<dbReference type="HOGENOM" id="CLU_005230_0_0_1"/>
<evidence type="ECO:0000256" key="9">
    <source>
        <dbReference type="RuleBase" id="RU361189"/>
    </source>
</evidence>
<feature type="transmembrane region" description="Helical" evidence="9">
    <location>
        <begin position="414"/>
        <end position="443"/>
    </location>
</feature>
<dbReference type="GO" id="GO:0000220">
    <property type="term" value="C:vacuolar proton-transporting V-type ATPase, V0 domain"/>
    <property type="evidence" value="ECO:0007669"/>
    <property type="project" value="InterPro"/>
</dbReference>
<dbReference type="Pfam" id="PF01496">
    <property type="entry name" value="V_ATPase_I"/>
    <property type="match status" value="1"/>
</dbReference>
<keyword evidence="3 9" id="KW-0813">Transport</keyword>
<dbReference type="AlphaFoldDB" id="F8P5D5"/>
<evidence type="ECO:0000256" key="8">
    <source>
        <dbReference type="ARBA" id="ARBA00023136"/>
    </source>
</evidence>
<evidence type="ECO:0000256" key="2">
    <source>
        <dbReference type="ARBA" id="ARBA00009904"/>
    </source>
</evidence>
<dbReference type="GO" id="GO:0000329">
    <property type="term" value="C:fungal-type vacuole membrane"/>
    <property type="evidence" value="ECO:0007669"/>
    <property type="project" value="TreeGrafter"/>
</dbReference>
<comment type="similarity">
    <text evidence="2 9">Belongs to the V-ATPase 116 kDa subunit family.</text>
</comment>
<reference evidence="11" key="1">
    <citation type="submission" date="2011-04" db="EMBL/GenBank/DDBJ databases">
        <title>Evolution of plant cell wall degrading machinery underlies the functional diversity of forest fungi.</title>
        <authorList>
            <consortium name="US DOE Joint Genome Institute (JGI-PGF)"/>
            <person name="Eastwood D.C."/>
            <person name="Floudas D."/>
            <person name="Binder M."/>
            <person name="Majcherczyk A."/>
            <person name="Schneider P."/>
            <person name="Aerts A."/>
            <person name="Asiegbu F.O."/>
            <person name="Baker S.E."/>
            <person name="Barry K."/>
            <person name="Bendiksby M."/>
            <person name="Blumentritt M."/>
            <person name="Coutinho P.M."/>
            <person name="Cullen D."/>
            <person name="Cullen D."/>
            <person name="Gathman A."/>
            <person name="Goodell B."/>
            <person name="Henrissat B."/>
            <person name="Ihrmark K."/>
            <person name="Kauserud H."/>
            <person name="Kohler A."/>
            <person name="LaButti K."/>
            <person name="Lapidus A."/>
            <person name="Lavin J.L."/>
            <person name="Lee Y.-H."/>
            <person name="Lindquist E."/>
            <person name="Lilly W."/>
            <person name="Lucas S."/>
            <person name="Morin E."/>
            <person name="Murat C."/>
            <person name="Oguiza J.A."/>
            <person name="Park J."/>
            <person name="Pisabarro A.G."/>
            <person name="Riley R."/>
            <person name="Rosling A."/>
            <person name="Salamov A."/>
            <person name="Schmidt O."/>
            <person name="Schmutz J."/>
            <person name="Skrede I."/>
            <person name="Stenlid J."/>
            <person name="Wiebenga A."/>
            <person name="Xie X."/>
            <person name="Kues U."/>
            <person name="Hibbett D.S."/>
            <person name="Hoffmeister D."/>
            <person name="Hogberg N."/>
            <person name="Martin F."/>
            <person name="Grigoriev I.V."/>
            <person name="Watkinson S.C."/>
        </authorList>
    </citation>
    <scope>NUCLEOTIDE SEQUENCE</scope>
    <source>
        <strain evidence="11">S7.9</strain>
    </source>
</reference>
<dbReference type="Proteomes" id="UP000008064">
    <property type="component" value="Unassembled WGS sequence"/>
</dbReference>
<dbReference type="GO" id="GO:0051117">
    <property type="term" value="F:ATPase binding"/>
    <property type="evidence" value="ECO:0007669"/>
    <property type="project" value="TreeGrafter"/>
</dbReference>
<accession>F8P5D5</accession>
<evidence type="ECO:0000256" key="3">
    <source>
        <dbReference type="ARBA" id="ARBA00022448"/>
    </source>
</evidence>
<keyword evidence="8 9" id="KW-0472">Membrane</keyword>